<evidence type="ECO:0000256" key="6">
    <source>
        <dbReference type="ARBA" id="ARBA00029798"/>
    </source>
</evidence>
<dbReference type="Proteomes" id="UP000320816">
    <property type="component" value="Segment"/>
</dbReference>
<dbReference type="Proteomes" id="UP000317568">
    <property type="component" value="Genome"/>
</dbReference>
<dbReference type="EMBL" id="MH320548">
    <property type="protein sequence ID" value="AYO87745.1"/>
    <property type="molecule type" value="Genomic_DNA"/>
</dbReference>
<evidence type="ECO:0000256" key="2">
    <source>
        <dbReference type="ARBA" id="ARBA00018649"/>
    </source>
</evidence>
<dbReference type="Proteomes" id="UP000319755">
    <property type="component" value="Genome"/>
</dbReference>
<evidence type="ECO:0000256" key="1">
    <source>
        <dbReference type="ARBA" id="ARBA00005576"/>
    </source>
</evidence>
<keyword evidence="3" id="KW-0805">Transcription regulation</keyword>
<reference evidence="7" key="1">
    <citation type="journal article" date="2017" name="J. Gen. Virol.">
        <title>Recombination events and variability among full-length genomes of co-circulating molluscum contagiosum virus subtypes 1 and 2.</title>
        <authorList>
            <person name="Lopez-Bueno A."/>
            <person name="Parras-Molto M."/>
            <person name="Lopez-Barrantes O."/>
            <person name="Belda S."/>
            <person name="Alejo A."/>
        </authorList>
    </citation>
    <scope>NUCLEOTIDE SEQUENCE</scope>
    <source>
        <strain evidence="7">Madrid 2016_1</strain>
    </source>
</reference>
<evidence type="ECO:0000313" key="10">
    <source>
        <dbReference type="EMBL" id="AYO88085.1"/>
    </source>
</evidence>
<protein>
    <recommendedName>
        <fullName evidence="2">Early transcription factor 82 kDa subunit</fullName>
    </recommendedName>
    <alternativeName>
        <fullName evidence="6">ETF large subunit</fullName>
    </alternativeName>
</protein>
<evidence type="ECO:0000256" key="3">
    <source>
        <dbReference type="ARBA" id="ARBA00023015"/>
    </source>
</evidence>
<dbReference type="EMBL" id="MH320556">
    <property type="protein sequence ID" value="AYO89133.1"/>
    <property type="molecule type" value="Genomic_DNA"/>
</dbReference>
<dbReference type="Pfam" id="PF04441">
    <property type="entry name" value="Pox_VERT_large"/>
    <property type="match status" value="1"/>
</dbReference>
<proteinExistence type="inferred from homology"/>
<evidence type="ECO:0000313" key="9">
    <source>
        <dbReference type="EMBL" id="AYO87915.1"/>
    </source>
</evidence>
<organism evidence="7">
    <name type="scientific">Molluscum contagiosum virus subtype 2</name>
    <name type="common">MOCV</name>
    <name type="synonym">MCVII</name>
    <dbReference type="NCBI Taxonomy" id="10281"/>
    <lineage>
        <taxon>Viruses</taxon>
        <taxon>Varidnaviria</taxon>
        <taxon>Bamfordvirae</taxon>
        <taxon>Nucleocytoviricota</taxon>
        <taxon>Pokkesviricetes</taxon>
        <taxon>Chitovirales</taxon>
        <taxon>Poxviridae</taxon>
        <taxon>Chordopoxvirinae</taxon>
        <taxon>Molluscipoxvirus</taxon>
        <taxon>Molluscipoxvirus molluscum</taxon>
        <taxon>Molluscum contagiosum virus</taxon>
    </lineage>
</organism>
<evidence type="ECO:0000313" key="7">
    <source>
        <dbReference type="EMBL" id="AQY16683.1"/>
    </source>
</evidence>
<dbReference type="Proteomes" id="UP000320664">
    <property type="component" value="Segment"/>
</dbReference>
<reference evidence="8" key="2">
    <citation type="journal article" date="2018" name="Viruses">
        <title>New Insights into the Evolutionary and Genomic Landscape of Molluscum Contagiosum Virus (MCV) based on Nine MCV1 and Six MCV2 Complete Genome Sequences.</title>
        <authorList>
            <person name="Zorec T."/>
            <person name="Kutnjak D."/>
            <person name="Hosnjak L."/>
            <person name="Kusar B."/>
            <person name="Trcko K."/>
            <person name="Kocjan B."/>
            <person name="Li Y."/>
            <person name="Krizmaric M."/>
            <person name="Miljkovic J."/>
            <person name="Ravnikar M."/>
            <person name="Poljak M."/>
        </authorList>
    </citation>
    <scope>NUCLEOTIDE SEQUENCE [LARGE SCALE GENOMIC DNA]</scope>
    <source>
        <strain evidence="8">MCV2_MB98</strain>
        <strain evidence="9">MCV2_MC313</strain>
        <strain evidence="10">MCV2_MC316</strain>
        <strain evidence="11">MCV2_MC332</strain>
        <strain evidence="12">MCV2_MC515</strain>
    </source>
</reference>
<dbReference type="EMBL" id="MH320550">
    <property type="protein sequence ID" value="AYO88085.1"/>
    <property type="molecule type" value="Genomic_DNA"/>
</dbReference>
<keyword evidence="5" id="KW-0804">Transcription</keyword>
<reference evidence="8" key="3">
    <citation type="submission" date="2018-05" db="EMBL/GenBank/DDBJ databases">
        <authorList>
            <person name="Zorec T.M."/>
            <person name="Hosnjak L."/>
            <person name="Kutnjak D."/>
            <person name="Kusar B."/>
            <person name="Trcko K."/>
            <person name="Kocjan B.J."/>
            <person name="Li Y."/>
            <person name="Krizmaric M."/>
            <person name="Miljkovic J."/>
            <person name="Ravnikar M."/>
            <person name="Poljak M."/>
        </authorList>
    </citation>
    <scope>NUCLEOTIDE SEQUENCE</scope>
    <source>
        <strain evidence="8">MCV2_MB98</strain>
        <strain evidence="9">MCV2_MC313</strain>
        <strain evidence="10">MCV2_MC316</strain>
        <strain evidence="11">MCV2_MC332</strain>
        <strain evidence="12">MCV2_MC515</strain>
    </source>
</reference>
<evidence type="ECO:0000256" key="4">
    <source>
        <dbReference type="ARBA" id="ARBA00023125"/>
    </source>
</evidence>
<comment type="similarity">
    <text evidence="1">Belongs to the poxviridae VETF large subunit family.</text>
</comment>
<accession>A0A1S7DLV0</accession>
<name>A0A1S7DLV0_MCV2</name>
<dbReference type="Proteomes" id="UP000317891">
    <property type="component" value="Segment"/>
</dbReference>
<dbReference type="GO" id="GO:0045893">
    <property type="term" value="P:positive regulation of DNA-templated transcription"/>
    <property type="evidence" value="ECO:0007669"/>
    <property type="project" value="InterPro"/>
</dbReference>
<evidence type="ECO:0000313" key="8">
    <source>
        <dbReference type="EMBL" id="AYO87745.1"/>
    </source>
</evidence>
<gene>
    <name evidence="7" type="primary">MC110L</name>
</gene>
<dbReference type="Proteomes" id="UP000315637">
    <property type="component" value="Segment"/>
</dbReference>
<dbReference type="EMBL" id="MH320551">
    <property type="protein sequence ID" value="AYO88255.1"/>
    <property type="molecule type" value="Genomic_DNA"/>
</dbReference>
<keyword evidence="4" id="KW-0238">DNA-binding</keyword>
<evidence type="ECO:0000256" key="5">
    <source>
        <dbReference type="ARBA" id="ARBA00023163"/>
    </source>
</evidence>
<evidence type="ECO:0000313" key="11">
    <source>
        <dbReference type="EMBL" id="AYO88255.1"/>
    </source>
</evidence>
<evidence type="ECO:0000313" key="12">
    <source>
        <dbReference type="EMBL" id="AYO89133.1"/>
    </source>
</evidence>
<organismHost>
    <name type="scientific">Homo sapiens</name>
    <name type="common">Human</name>
    <dbReference type="NCBI Taxonomy" id="9606"/>
</organismHost>
<dbReference type="EMBL" id="MH320549">
    <property type="protein sequence ID" value="AYO87915.1"/>
    <property type="molecule type" value="Genomic_DNA"/>
</dbReference>
<dbReference type="InterPro" id="IPR007532">
    <property type="entry name" value="Poxvirus_early-TF_lsu"/>
</dbReference>
<dbReference type="EMBL" id="KY040274">
    <property type="protein sequence ID" value="AQY16683.1"/>
    <property type="molecule type" value="Genomic_DNA"/>
</dbReference>
<sequence>MYTVNPQLVVLVDRQQRLREVRYLSLYGTIDEASPLYYFAKQHLRAETLAVERRHILLTLKISQLKGYLCHLLGLREDIIIYSHKNNLEYSYVDNTIFNPFTMTQKKTLIKADSFLYNVYVDACDFLVVWVARAQDTPVPEFGSFEEVDANILKFEARLVEMFPELDLEFSIQSKFNNVFRTNLRSTGLRNIVKRNQDNRILFIKTDEFFITMSGNHFVLNNEALNLSIWDAQGRLAISSDGDTITVNDVRLFTELVTDSNLQMERIKGDVTYRIFLLSPITSKIKLDIETSFIFVETATNNILLSADKKISIILAKNHISIKVKNHIPNIEKYFTFLVIFINRMFNAVQQAVDFTKIETIYWSRICQNTRDKNRKPVIVSSLDADMERVSDNFFRSPTREVFVNSNNIMFSCVDPLGKYNSVGFLAIFYKLQKMCIPCCFLRSQAHTDTFISCVHHRELDRQLVSPYVLNFGKIVTEAKISFLPILFDQFFNEGLRIEFEADHKRLKATDGYHVVKCCTRSEITRLRTQRDIIQFVNAEQNTLIAGDTVYFPMHGARSAGAEHQRVYILIQEIVHEVVLVQKAPDSDRIRFRELERNRLWEFFPYRVPSARIKEEHGLVLTTDGFYVDGKLFSEPLSTRYVAFTENVGTAGVAAKYFAPVFKYVVTEARELFIKTWLLNVMMQLGLTGESSAAQTREALERYYRLS</sequence>
<dbReference type="GO" id="GO:0003677">
    <property type="term" value="F:DNA binding"/>
    <property type="evidence" value="ECO:0007669"/>
    <property type="project" value="UniProtKB-KW"/>
</dbReference>